<protein>
    <submittedName>
        <fullName evidence="1">Uncharacterized protein</fullName>
    </submittedName>
</protein>
<dbReference type="AlphaFoldDB" id="A0A0F9IJT3"/>
<organism evidence="1">
    <name type="scientific">marine sediment metagenome</name>
    <dbReference type="NCBI Taxonomy" id="412755"/>
    <lineage>
        <taxon>unclassified sequences</taxon>
        <taxon>metagenomes</taxon>
        <taxon>ecological metagenomes</taxon>
    </lineage>
</organism>
<name>A0A0F9IJT3_9ZZZZ</name>
<accession>A0A0F9IJT3</accession>
<evidence type="ECO:0000313" key="1">
    <source>
        <dbReference type="EMBL" id="KKL87512.1"/>
    </source>
</evidence>
<gene>
    <name evidence="1" type="ORF">LCGC14_1933930</name>
</gene>
<comment type="caution">
    <text evidence="1">The sequence shown here is derived from an EMBL/GenBank/DDBJ whole genome shotgun (WGS) entry which is preliminary data.</text>
</comment>
<proteinExistence type="predicted"/>
<sequence length="105" mass="12632">MQIKIKLEDIRKAKEETRKWKNREVWQYSRAETCPLAFALNRIYNKGIKLVQIRVQTKCIYIDNRRIELPKAIQKVIEEIDRKHDRIRPRELEIDLDAPTAKTTT</sequence>
<dbReference type="EMBL" id="LAZR01020816">
    <property type="protein sequence ID" value="KKL87512.1"/>
    <property type="molecule type" value="Genomic_DNA"/>
</dbReference>
<reference evidence="1" key="1">
    <citation type="journal article" date="2015" name="Nature">
        <title>Complex archaea that bridge the gap between prokaryotes and eukaryotes.</title>
        <authorList>
            <person name="Spang A."/>
            <person name="Saw J.H."/>
            <person name="Jorgensen S.L."/>
            <person name="Zaremba-Niedzwiedzka K."/>
            <person name="Martijn J."/>
            <person name="Lind A.E."/>
            <person name="van Eijk R."/>
            <person name="Schleper C."/>
            <person name="Guy L."/>
            <person name="Ettema T.J."/>
        </authorList>
    </citation>
    <scope>NUCLEOTIDE SEQUENCE</scope>
</reference>